<dbReference type="RefSeq" id="WP_284874815.1">
    <property type="nucleotide sequence ID" value="NZ_CP126970.1"/>
</dbReference>
<evidence type="ECO:0000313" key="2">
    <source>
        <dbReference type="Proteomes" id="UP001238805"/>
    </source>
</evidence>
<gene>
    <name evidence="1" type="ORF">QP029_13820</name>
</gene>
<evidence type="ECO:0000313" key="1">
    <source>
        <dbReference type="EMBL" id="WIM70225.1"/>
    </source>
</evidence>
<proteinExistence type="predicted"/>
<organism evidence="1 2">
    <name type="scientific">Corynebacterium suedekumii</name>
    <dbReference type="NCBI Taxonomy" id="3049801"/>
    <lineage>
        <taxon>Bacteria</taxon>
        <taxon>Bacillati</taxon>
        <taxon>Actinomycetota</taxon>
        <taxon>Actinomycetes</taxon>
        <taxon>Mycobacteriales</taxon>
        <taxon>Corynebacteriaceae</taxon>
        <taxon>Corynebacterium</taxon>
    </lineage>
</organism>
<dbReference type="Proteomes" id="UP001238805">
    <property type="component" value="Chromosome"/>
</dbReference>
<protein>
    <submittedName>
        <fullName evidence="1">Uncharacterized protein</fullName>
    </submittedName>
</protein>
<dbReference type="EMBL" id="CP126970">
    <property type="protein sequence ID" value="WIM70225.1"/>
    <property type="molecule type" value="Genomic_DNA"/>
</dbReference>
<keyword evidence="2" id="KW-1185">Reference proteome</keyword>
<name>A0ABY8VN62_9CORY</name>
<sequence>MSRYVEEVLRSKNIHPTDTELESLAAKWQALQRQRGTLAGIALADADIALRCIPGGDHVEQ</sequence>
<reference evidence="1 2" key="1">
    <citation type="submission" date="2023-05" db="EMBL/GenBank/DDBJ databases">
        <title>Corynebacterium suedekumii sp. nov. and Corynebacterium breve sp. nov. isolated from raw cow's milk.</title>
        <authorList>
            <person name="Baer M.K."/>
            <person name="Mehl L."/>
            <person name="Hellmuth R."/>
            <person name="Marke G."/>
            <person name="Lipski A."/>
        </authorList>
    </citation>
    <scope>NUCLEOTIDE SEQUENCE [LARGE SCALE GENOMIC DNA]</scope>
    <source>
        <strain evidence="1 2">LM112</strain>
    </source>
</reference>
<accession>A0ABY8VN62</accession>